<dbReference type="GO" id="GO:0006046">
    <property type="term" value="P:N-acetylglucosamine catabolic process"/>
    <property type="evidence" value="ECO:0007669"/>
    <property type="project" value="TreeGrafter"/>
</dbReference>
<dbReference type="InterPro" id="IPR006680">
    <property type="entry name" value="Amidohydro-rel"/>
</dbReference>
<evidence type="ECO:0000313" key="11">
    <source>
        <dbReference type="Proteomes" id="UP000243297"/>
    </source>
</evidence>
<feature type="binding site" evidence="7">
    <location>
        <begin position="305"/>
        <end position="307"/>
    </location>
    <ligand>
        <name>substrate</name>
    </ligand>
</feature>
<evidence type="ECO:0000259" key="9">
    <source>
        <dbReference type="Pfam" id="PF01979"/>
    </source>
</evidence>
<dbReference type="OrthoDB" id="9776488at2"/>
<keyword evidence="4 5" id="KW-0119">Carbohydrate metabolism</keyword>
<comment type="similarity">
    <text evidence="1 5">Belongs to the metallo-dependent hydrolases superfamily. NagA family.</text>
</comment>
<evidence type="ECO:0000256" key="8">
    <source>
        <dbReference type="PIRSR" id="PIRSR038994-3"/>
    </source>
</evidence>
<evidence type="ECO:0000256" key="5">
    <source>
        <dbReference type="PIRNR" id="PIRNR038994"/>
    </source>
</evidence>
<evidence type="ECO:0000256" key="2">
    <source>
        <dbReference type="ARBA" id="ARBA00022723"/>
    </source>
</evidence>
<dbReference type="STRING" id="118967.SAMN02745191_1852"/>
<name>A0A1T4P230_9FIRM</name>
<dbReference type="SUPFAM" id="SSF51338">
    <property type="entry name" value="Composite domain of metallo-dependent hydrolases"/>
    <property type="match status" value="1"/>
</dbReference>
<evidence type="ECO:0000256" key="1">
    <source>
        <dbReference type="ARBA" id="ARBA00010716"/>
    </source>
</evidence>
<protein>
    <submittedName>
        <fullName evidence="10">N-acetylglucosamine-6-phosphate deacetylase</fullName>
    </submittedName>
</protein>
<organism evidence="10 11">
    <name type="scientific">Anaerorhabdus furcosa</name>
    <dbReference type="NCBI Taxonomy" id="118967"/>
    <lineage>
        <taxon>Bacteria</taxon>
        <taxon>Bacillati</taxon>
        <taxon>Bacillota</taxon>
        <taxon>Erysipelotrichia</taxon>
        <taxon>Erysipelotrichales</taxon>
        <taxon>Erysipelotrichaceae</taxon>
        <taxon>Anaerorhabdus</taxon>
    </lineage>
</organism>
<dbReference type="PANTHER" id="PTHR11113">
    <property type="entry name" value="N-ACETYLGLUCOSAMINE-6-PHOSPHATE DEACETYLASE"/>
    <property type="match status" value="1"/>
</dbReference>
<feature type="active site" description="Proton donor/acceptor" evidence="6">
    <location>
        <position position="269"/>
    </location>
</feature>
<comment type="cofactor">
    <cofactor evidence="8">
        <name>a divalent metal cation</name>
        <dbReference type="ChEBI" id="CHEBI:60240"/>
    </cofactor>
    <text evidence="8">Binds 1 divalent metal cation per subunit.</text>
</comment>
<evidence type="ECO:0000256" key="6">
    <source>
        <dbReference type="PIRSR" id="PIRSR038994-1"/>
    </source>
</evidence>
<dbReference type="PIRSF" id="PIRSF038994">
    <property type="entry name" value="NagA"/>
    <property type="match status" value="1"/>
</dbReference>
<dbReference type="RefSeq" id="WP_078712258.1">
    <property type="nucleotide sequence ID" value="NZ_FUWY01000005.1"/>
</dbReference>
<feature type="binding site" evidence="7">
    <location>
        <position position="135"/>
    </location>
    <ligand>
        <name>substrate</name>
    </ligand>
</feature>
<feature type="binding site" evidence="7">
    <location>
        <position position="246"/>
    </location>
    <ligand>
        <name>substrate</name>
    </ligand>
</feature>
<evidence type="ECO:0000313" key="10">
    <source>
        <dbReference type="EMBL" id="SJZ85670.1"/>
    </source>
</evidence>
<feature type="binding site" evidence="7">
    <location>
        <position position="222"/>
    </location>
    <ligand>
        <name>substrate</name>
    </ligand>
</feature>
<dbReference type="PANTHER" id="PTHR11113:SF14">
    <property type="entry name" value="N-ACETYLGLUCOSAMINE-6-PHOSPHATE DEACETYLASE"/>
    <property type="match status" value="1"/>
</dbReference>
<gene>
    <name evidence="10" type="ORF">SAMN02745191_1852</name>
</gene>
<dbReference type="InterPro" id="IPR011059">
    <property type="entry name" value="Metal-dep_hydrolase_composite"/>
</dbReference>
<dbReference type="Gene3D" id="2.30.40.10">
    <property type="entry name" value="Urease, subunit C, domain 1"/>
    <property type="match status" value="1"/>
</dbReference>
<sequence>MIIQSKRVWVSGQFIPAQIEVVDKKVKAVLPYGTKEVDQDYESKRIVPGFLDIHCHGAYGFDTNDATEEGLRNWLKNIPNEGVTGLCPTTITQSVDVLTGAVANVAKVNDEGYEGAEILGIHFEGPYLDMVYKGAQPEQYIVPPTVEQFKEYQKAAKGLIKIMTLATETDEDFALTHYCNENDVVVSIGHSAATYEQAVLAVANGAKSMTHIYNGMSPFNHRNNGLIGAAFRFRDVFGEVICDGNHSTPAALNILFNSKGRDYTIMVSDALMAKGSPAGSKFIFGGNEIEIYPDGSAHLTSTKNLAGSTLRINEGLRILVEEAQVPFDAALNACTLNPARLLKIDHRKGKIGAGYDADLVVLNDDYSVVQTYCRGKESI</sequence>
<dbReference type="AlphaFoldDB" id="A0A1T4P230"/>
<keyword evidence="3 5" id="KW-0378">Hydrolase</keyword>
<dbReference type="SUPFAM" id="SSF51556">
    <property type="entry name" value="Metallo-dependent hydrolases"/>
    <property type="match status" value="1"/>
</dbReference>
<dbReference type="EMBL" id="FUWY01000005">
    <property type="protein sequence ID" value="SJZ85670.1"/>
    <property type="molecule type" value="Genomic_DNA"/>
</dbReference>
<keyword evidence="11" id="KW-1185">Reference proteome</keyword>
<dbReference type="NCBIfam" id="TIGR00221">
    <property type="entry name" value="nagA"/>
    <property type="match status" value="1"/>
</dbReference>
<feature type="binding site" evidence="8">
    <location>
        <position position="211"/>
    </location>
    <ligand>
        <name>Zn(2+)</name>
        <dbReference type="ChEBI" id="CHEBI:29105"/>
    </ligand>
</feature>
<feature type="binding site" evidence="7">
    <location>
        <begin position="214"/>
        <end position="215"/>
    </location>
    <ligand>
        <name>substrate</name>
    </ligand>
</feature>
<dbReference type="Pfam" id="PF01979">
    <property type="entry name" value="Amidohydro_1"/>
    <property type="match status" value="1"/>
</dbReference>
<dbReference type="InterPro" id="IPR032466">
    <property type="entry name" value="Metal_Hydrolase"/>
</dbReference>
<dbReference type="GO" id="GO:0046872">
    <property type="term" value="F:metal ion binding"/>
    <property type="evidence" value="ECO:0007669"/>
    <property type="project" value="UniProtKB-KW"/>
</dbReference>
<evidence type="ECO:0000256" key="4">
    <source>
        <dbReference type="ARBA" id="ARBA00023277"/>
    </source>
</evidence>
<keyword evidence="2 8" id="KW-0479">Metal-binding</keyword>
<feature type="domain" description="Amidohydrolase-related" evidence="9">
    <location>
        <begin position="46"/>
        <end position="376"/>
    </location>
</feature>
<dbReference type="GO" id="GO:0008448">
    <property type="term" value="F:N-acetylglucosamine-6-phosphate deacetylase activity"/>
    <property type="evidence" value="ECO:0007669"/>
    <property type="project" value="InterPro"/>
</dbReference>
<evidence type="ECO:0000256" key="3">
    <source>
        <dbReference type="ARBA" id="ARBA00022801"/>
    </source>
</evidence>
<accession>A0A1T4P230</accession>
<dbReference type="InterPro" id="IPR003764">
    <property type="entry name" value="GlcNAc_6-P_deAcase"/>
</dbReference>
<dbReference type="Proteomes" id="UP000243297">
    <property type="component" value="Unassembled WGS sequence"/>
</dbReference>
<reference evidence="11" key="1">
    <citation type="submission" date="2017-02" db="EMBL/GenBank/DDBJ databases">
        <authorList>
            <person name="Varghese N."/>
            <person name="Submissions S."/>
        </authorList>
    </citation>
    <scope>NUCLEOTIDE SEQUENCE [LARGE SCALE GENOMIC DNA]</scope>
    <source>
        <strain evidence="11">ATCC 25662</strain>
    </source>
</reference>
<dbReference type="Gene3D" id="3.20.20.140">
    <property type="entry name" value="Metal-dependent hydrolases"/>
    <property type="match status" value="1"/>
</dbReference>
<proteinExistence type="inferred from homology"/>
<evidence type="ECO:0000256" key="7">
    <source>
        <dbReference type="PIRSR" id="PIRSR038994-2"/>
    </source>
</evidence>
<dbReference type="CDD" id="cd00854">
    <property type="entry name" value="NagA"/>
    <property type="match status" value="1"/>
</dbReference>
<feature type="binding site" evidence="8">
    <location>
        <position position="124"/>
    </location>
    <ligand>
        <name>Zn(2+)</name>
        <dbReference type="ChEBI" id="CHEBI:29105"/>
    </ligand>
</feature>
<feature type="binding site" evidence="8">
    <location>
        <position position="190"/>
    </location>
    <ligand>
        <name>Zn(2+)</name>
        <dbReference type="ChEBI" id="CHEBI:29105"/>
    </ligand>
</feature>